<keyword evidence="1" id="KW-1133">Transmembrane helix</keyword>
<dbReference type="EMBL" id="JAKRCV010000031">
    <property type="protein sequence ID" value="MCG7322302.1"/>
    <property type="molecule type" value="Genomic_DNA"/>
</dbReference>
<evidence type="ECO:0000256" key="1">
    <source>
        <dbReference type="SAM" id="Phobius"/>
    </source>
</evidence>
<dbReference type="Proteomes" id="UP001521931">
    <property type="component" value="Unassembled WGS sequence"/>
</dbReference>
<feature type="transmembrane region" description="Helical" evidence="1">
    <location>
        <begin position="130"/>
        <end position="152"/>
    </location>
</feature>
<reference evidence="2 3" key="1">
    <citation type="submission" date="2022-02" db="EMBL/GenBank/DDBJ databases">
        <title>Uncovering new skin microbiome diversity through culturing and metagenomics.</title>
        <authorList>
            <person name="Conlan S."/>
            <person name="Deming C."/>
            <person name="Nisc Comparative Sequencing Program N."/>
            <person name="Segre J.A."/>
        </authorList>
    </citation>
    <scope>NUCLEOTIDE SEQUENCE [LARGE SCALE GENOMIC DNA]</scope>
    <source>
        <strain evidence="2 3">ACRQZ</strain>
    </source>
</reference>
<keyword evidence="1" id="KW-0812">Transmembrane</keyword>
<sequence length="156" mass="17246">MDPIDQERDETHAERMDRNWNELLQELRVTQTGIQVLAGFLITLPFQQRFSTLGEAQENLYLVVLVAALVSIVLLMTPVIIHRVLFRRGVKQQVVEVSDQLARAGFVTLAITLVLAAALIVWVVTGSTGGWIAGAGVGLVVVGLWLVLPLVLRRRV</sequence>
<gene>
    <name evidence="2" type="ORF">MHL29_10440</name>
</gene>
<dbReference type="RefSeq" id="WP_239264471.1">
    <property type="nucleotide sequence ID" value="NZ_DAMCTM010000001.1"/>
</dbReference>
<evidence type="ECO:0000313" key="2">
    <source>
        <dbReference type="EMBL" id="MCG7322302.1"/>
    </source>
</evidence>
<keyword evidence="3" id="KW-1185">Reference proteome</keyword>
<name>A0ABS9Q4P4_9MICO</name>
<protein>
    <submittedName>
        <fullName evidence="2">DUF6328 family protein</fullName>
    </submittedName>
</protein>
<dbReference type="Pfam" id="PF19853">
    <property type="entry name" value="DUF6328"/>
    <property type="match status" value="1"/>
</dbReference>
<accession>A0ABS9Q4P4</accession>
<evidence type="ECO:0000313" key="3">
    <source>
        <dbReference type="Proteomes" id="UP001521931"/>
    </source>
</evidence>
<feature type="transmembrane region" description="Helical" evidence="1">
    <location>
        <begin position="60"/>
        <end position="81"/>
    </location>
</feature>
<organism evidence="2 3">
    <name type="scientific">Arsenicicoccus bolidensis</name>
    <dbReference type="NCBI Taxonomy" id="229480"/>
    <lineage>
        <taxon>Bacteria</taxon>
        <taxon>Bacillati</taxon>
        <taxon>Actinomycetota</taxon>
        <taxon>Actinomycetes</taxon>
        <taxon>Micrococcales</taxon>
        <taxon>Intrasporangiaceae</taxon>
        <taxon>Arsenicicoccus</taxon>
    </lineage>
</organism>
<proteinExistence type="predicted"/>
<comment type="caution">
    <text evidence="2">The sequence shown here is derived from an EMBL/GenBank/DDBJ whole genome shotgun (WGS) entry which is preliminary data.</text>
</comment>
<dbReference type="InterPro" id="IPR046291">
    <property type="entry name" value="DUF6328"/>
</dbReference>
<keyword evidence="1" id="KW-0472">Membrane</keyword>
<feature type="transmembrane region" description="Helical" evidence="1">
    <location>
        <begin position="101"/>
        <end position="124"/>
    </location>
</feature>